<organism evidence="1 2">
    <name type="scientific">Pneumocystis oryctolagi</name>
    <dbReference type="NCBI Taxonomy" id="42067"/>
    <lineage>
        <taxon>Eukaryota</taxon>
        <taxon>Fungi</taxon>
        <taxon>Dikarya</taxon>
        <taxon>Ascomycota</taxon>
        <taxon>Taphrinomycotina</taxon>
        <taxon>Pneumocystomycetes</taxon>
        <taxon>Pneumocystaceae</taxon>
        <taxon>Pneumocystis</taxon>
    </lineage>
</organism>
<comment type="caution">
    <text evidence="1">The sequence shown here is derived from an EMBL/GenBank/DDBJ whole genome shotgun (WGS) entry which is preliminary data.</text>
</comment>
<sequence>MDEKFNKISAFDKDEENVLRKRKRTNSLDHLPEQYIIKETPENDVSFCNGKDFSGKNIAIVSSNREESLWIKSIENVVKSVVSIRFSQVSAFDTEFPESGEASGFIIDAENGYILTNRHVASSGPFWGHAICENHEEIEVYPIYRDPIHDFGFKHKILKFDPKSIKYMPVVAIPMRPDLARVGTEIRVVGNDAAEKLSILSGWISRVDRNAPEYGDFTYSDFNTNYIQAAANASGGSSGSPVVNIDGYAVALQAGGRTQAATDFFLPLDRPLRALKCLQKNLPITRGTIQVQWMIRPFDECRRLGLSPSVEACIRQSFPDEVGLLVAETVLPEGPGDRLIVEGDILIRVNGEILTKHIPLESILDESVGKEIQISVQRGGEDIDIKLKVCDKHKITPDRYVEYAGAKFHNLSYQLARSYAVAVKGVFISEPEGSFRLEGPDQGYILDTVDTKPVPDLDSFIQVVKDIPDRKHVVVTYRVIHDMHSLCTQIVHIDCHWSTKFRLAIRNDSTGLWDFHDLGTPPPPEKIEPKTAKFITLDNNFGHVASLVKSFVKISYFMPIRLDGFPKGRKSGTGLILDKDRGLAVTSRSIVPFALGDLSLTFADSIIIPGKIEHLHPTQNISFISYDPKLLADTPVEAAKLSNEQLSQGSSVYFVGVNHSNRIVGAKTVVTDITTVTIPQNATPRFRAINVDSIFVDTNLGSQCGSGVLCGEDGSVKALWLTYLGERTSSGKDVDYHMGLSISTVMPILEKLRLGITPKLRMLNIEVYFIQMAQARNMGVSDELIRRVEDANPEKHQLLLVRRVESGNGPKLLQDGDVILTVNEKIVTRMQDLDVQYTSEELDMVILRKRKELILKVPTILADACETDRVVMCFGALLQAPHRAVRQQSKILHTQVYVSAKSKGSPAYQYGLVPTMFITHINGVFTPDLDAFLKAVLPIPDNTYVRIRTTTFDNIPIVLTLKLNLHYFPTVELIKDETSENGWRQIIYGPK</sequence>
<dbReference type="EMBL" id="JABTEG010000022">
    <property type="protein sequence ID" value="KAG4303809.1"/>
    <property type="molecule type" value="Genomic_DNA"/>
</dbReference>
<proteinExistence type="predicted"/>
<gene>
    <name evidence="1" type="ORF">PORY_002789</name>
</gene>
<protein>
    <submittedName>
        <fullName evidence="1">Uncharacterized protein</fullName>
    </submittedName>
</protein>
<dbReference type="Proteomes" id="UP000768646">
    <property type="component" value="Unassembled WGS sequence"/>
</dbReference>
<evidence type="ECO:0000313" key="1">
    <source>
        <dbReference type="EMBL" id="KAG4303809.1"/>
    </source>
</evidence>
<reference evidence="1 2" key="1">
    <citation type="journal article" date="2021" name="Commun. Biol.">
        <title>Genomic insights into the host specific adaptation of the Pneumocystis genus.</title>
        <authorList>
            <person name="Cisse O.H."/>
            <person name="Ma L."/>
            <person name="Dekker J.P."/>
            <person name="Khil P.P."/>
            <person name="Youn J.-H."/>
            <person name="Brenchley J.M."/>
            <person name="Blair R."/>
            <person name="Pahar B."/>
            <person name="Chabe M."/>
            <person name="Van Rompay K.K.A."/>
            <person name="Keesler R."/>
            <person name="Sukura A."/>
            <person name="Hirsch V."/>
            <person name="Kutty G."/>
            <person name="Liu Y."/>
            <person name="Peng L."/>
            <person name="Chen J."/>
            <person name="Song J."/>
            <person name="Weissenbacher-Lang C."/>
            <person name="Xu J."/>
            <person name="Upham N.S."/>
            <person name="Stajich J.E."/>
            <person name="Cuomo C.A."/>
            <person name="Cushion M.T."/>
            <person name="Kovacs J.A."/>
        </authorList>
    </citation>
    <scope>NUCLEOTIDE SEQUENCE [LARGE SCALE GENOMIC DNA]</scope>
    <source>
        <strain evidence="1 2">RABM</strain>
    </source>
</reference>
<evidence type="ECO:0000313" key="2">
    <source>
        <dbReference type="Proteomes" id="UP000768646"/>
    </source>
</evidence>
<keyword evidence="2" id="KW-1185">Reference proteome</keyword>
<accession>A0ACB7CAH4</accession>
<name>A0ACB7CAH4_9ASCO</name>